<comment type="caution">
    <text evidence="5">The sequence shown here is derived from an EMBL/GenBank/DDBJ whole genome shotgun (WGS) entry which is preliminary data.</text>
</comment>
<evidence type="ECO:0000313" key="5">
    <source>
        <dbReference type="EMBL" id="MEK0082959.1"/>
    </source>
</evidence>
<dbReference type="InterPro" id="IPR008929">
    <property type="entry name" value="Chondroitin_lyas"/>
</dbReference>
<dbReference type="GO" id="GO:0016829">
    <property type="term" value="F:lyase activity"/>
    <property type="evidence" value="ECO:0007669"/>
    <property type="project" value="UniProtKB-KW"/>
</dbReference>
<dbReference type="Gene3D" id="1.50.10.100">
    <property type="entry name" value="Chondroitin AC/alginate lyase"/>
    <property type="match status" value="1"/>
</dbReference>
<accession>A0ABU8XPE5</accession>
<keyword evidence="1" id="KW-0732">Signal</keyword>
<evidence type="ECO:0000256" key="3">
    <source>
        <dbReference type="SAM" id="MobiDB-lite"/>
    </source>
</evidence>
<dbReference type="EMBL" id="JBBLZC010000005">
    <property type="protein sequence ID" value="MEK0082959.1"/>
    <property type="molecule type" value="Genomic_DNA"/>
</dbReference>
<evidence type="ECO:0000256" key="2">
    <source>
        <dbReference type="ARBA" id="ARBA00023239"/>
    </source>
</evidence>
<dbReference type="RefSeq" id="WP_418158806.1">
    <property type="nucleotide sequence ID" value="NZ_JBBLZC010000005.1"/>
</dbReference>
<dbReference type="Pfam" id="PF05426">
    <property type="entry name" value="Alginate_lyase"/>
    <property type="match status" value="1"/>
</dbReference>
<sequence>MARYARPPEPGANDPLLTRPGEVLFRRAERLQELASFPAFVRDRWCMAGTVPDRGRLPPPVSGLRALAEGPDPASEPFAYAVMTTAAAAFGAGDANARQALAGLLDVWARADALTRIETPSANVYYALDRTLLPIIVAFALLRADPTALTPDRRARVERWLGKVEALRGRERRLPSPREVTARNNHYYLRASVSMAWGALTGDESAFRQGSEAYLQALHDMRPDGSLPLETRRSVRALWYQRHALASLVTIAEMAAVQGQDLYGRAVDGKDIHTGVRFLLDAIDDPERVRAYAETGGEPQDLGFLVRRGHGRHYMAWAEPYIARFPEHPESRRLLALLRRAGSDFRPMIDDYSGGDTTCFFAKLREEAAIRGAREPTGGDGTIQNANGPSRGRSNRG</sequence>
<evidence type="ECO:0000259" key="4">
    <source>
        <dbReference type="Pfam" id="PF05426"/>
    </source>
</evidence>
<organism evidence="5 6">
    <name type="scientific">Benzoatithermus flavus</name>
    <dbReference type="NCBI Taxonomy" id="3108223"/>
    <lineage>
        <taxon>Bacteria</taxon>
        <taxon>Pseudomonadati</taxon>
        <taxon>Pseudomonadota</taxon>
        <taxon>Alphaproteobacteria</taxon>
        <taxon>Geminicoccales</taxon>
        <taxon>Geminicoccaceae</taxon>
        <taxon>Benzoatithermus</taxon>
    </lineage>
</organism>
<protein>
    <submittedName>
        <fullName evidence="5">Alginate lyase family protein</fullName>
    </submittedName>
</protein>
<keyword evidence="2 5" id="KW-0456">Lyase</keyword>
<feature type="region of interest" description="Disordered" evidence="3">
    <location>
        <begin position="372"/>
        <end position="397"/>
    </location>
</feature>
<feature type="domain" description="Alginate lyase" evidence="4">
    <location>
        <begin position="78"/>
        <end position="288"/>
    </location>
</feature>
<proteinExistence type="predicted"/>
<gene>
    <name evidence="5" type="ORF">U1T56_07340</name>
</gene>
<evidence type="ECO:0000313" key="6">
    <source>
        <dbReference type="Proteomes" id="UP001375743"/>
    </source>
</evidence>
<evidence type="ECO:0000256" key="1">
    <source>
        <dbReference type="ARBA" id="ARBA00022729"/>
    </source>
</evidence>
<reference evidence="5 6" key="1">
    <citation type="submission" date="2024-01" db="EMBL/GenBank/DDBJ databases">
        <title>Multi-omics insights into the function and evolution of sodium benzoate biodegradation pathways in Benzoatithermus flavus gen. nov., sp. nov. from hot spring.</title>
        <authorList>
            <person name="Hu C.-J."/>
            <person name="Li W.-J."/>
        </authorList>
    </citation>
    <scope>NUCLEOTIDE SEQUENCE [LARGE SCALE GENOMIC DNA]</scope>
    <source>
        <strain evidence="5 6">SYSU G07066</strain>
    </source>
</reference>
<dbReference type="SUPFAM" id="SSF48230">
    <property type="entry name" value="Chondroitin AC/alginate lyase"/>
    <property type="match status" value="1"/>
</dbReference>
<keyword evidence="6" id="KW-1185">Reference proteome</keyword>
<dbReference type="Proteomes" id="UP001375743">
    <property type="component" value="Unassembled WGS sequence"/>
</dbReference>
<dbReference type="InterPro" id="IPR008397">
    <property type="entry name" value="Alginate_lyase_dom"/>
</dbReference>
<name>A0ABU8XPE5_9PROT</name>